<proteinExistence type="predicted"/>
<dbReference type="RefSeq" id="WP_089071963.1">
    <property type="nucleotide sequence ID" value="NZ_CP022353.1"/>
</dbReference>
<evidence type="ECO:0000313" key="4">
    <source>
        <dbReference type="Proteomes" id="UP000198371"/>
    </source>
</evidence>
<gene>
    <name evidence="3" type="ORF">CEQ48_16375</name>
</gene>
<dbReference type="Proteomes" id="UP000198371">
    <property type="component" value="Chromosome 1"/>
</dbReference>
<reference evidence="4" key="1">
    <citation type="journal article" date="2017" name="Genome Announc.">
        <title>Complete Genome Sequence of Vibrio sp. Strain 2521-89, a Close Relative of Vibrio cholerae Isolated from Lake Water in New Mexico, USA.</title>
        <authorList>
            <person name="Liang K."/>
            <person name="Orata F.D."/>
            <person name="Winkjer N.S."/>
            <person name="Rowe L.A."/>
            <person name="Tarr C.L."/>
            <person name="Boucher Y."/>
        </authorList>
    </citation>
    <scope>NUCLEOTIDE SEQUENCE [LARGE SCALE GENOMIC DNA]</scope>
    <source>
        <strain evidence="4">2521-89</strain>
    </source>
</reference>
<dbReference type="InterPro" id="IPR014832">
    <property type="entry name" value="TnsA_C"/>
</dbReference>
<feature type="domain" description="TnsA endonuclease N-terminal" evidence="2">
    <location>
        <begin position="74"/>
        <end position="165"/>
    </location>
</feature>
<dbReference type="InterPro" id="IPR036388">
    <property type="entry name" value="WH-like_DNA-bd_sf"/>
</dbReference>
<dbReference type="SUPFAM" id="SSF52980">
    <property type="entry name" value="Restriction endonuclease-like"/>
    <property type="match status" value="1"/>
</dbReference>
<dbReference type="Pfam" id="PF08722">
    <property type="entry name" value="Tn7_TnsA-like_N"/>
    <property type="match status" value="1"/>
</dbReference>
<dbReference type="AlphaFoldDB" id="A0AAU8WK17"/>
<evidence type="ECO:0000259" key="1">
    <source>
        <dbReference type="Pfam" id="PF08721"/>
    </source>
</evidence>
<dbReference type="EMBL" id="CP022353">
    <property type="protein sequence ID" value="ASK56269.1"/>
    <property type="molecule type" value="Genomic_DNA"/>
</dbReference>
<organism evidence="3 4">
    <name type="scientific">Vibrio tarriae</name>
    <dbReference type="NCBI Taxonomy" id="2014742"/>
    <lineage>
        <taxon>Bacteria</taxon>
        <taxon>Pseudomonadati</taxon>
        <taxon>Pseudomonadota</taxon>
        <taxon>Gammaproteobacteria</taxon>
        <taxon>Vibrionales</taxon>
        <taxon>Vibrionaceae</taxon>
        <taxon>Vibrio</taxon>
    </lineage>
</organism>
<evidence type="ECO:0000259" key="2">
    <source>
        <dbReference type="Pfam" id="PF08722"/>
    </source>
</evidence>
<dbReference type="SUPFAM" id="SSF46785">
    <property type="entry name" value="Winged helix' DNA-binding domain"/>
    <property type="match status" value="1"/>
</dbReference>
<accession>A0AAU8WK17</accession>
<dbReference type="Pfam" id="PF08721">
    <property type="entry name" value="Tn7_Tnp_TnsA_C"/>
    <property type="match status" value="1"/>
</dbReference>
<dbReference type="InterPro" id="IPR036390">
    <property type="entry name" value="WH_DNA-bd_sf"/>
</dbReference>
<dbReference type="Gene3D" id="1.10.10.10">
    <property type="entry name" value="Winged helix-like DNA-binding domain superfamily/Winged helix DNA-binding domain"/>
    <property type="match status" value="1"/>
</dbReference>
<dbReference type="CDD" id="cd22362">
    <property type="entry name" value="TnsA_endonuclease-like"/>
    <property type="match status" value="1"/>
</dbReference>
<dbReference type="Gene3D" id="3.40.1350.10">
    <property type="match status" value="1"/>
</dbReference>
<dbReference type="InterPro" id="IPR014833">
    <property type="entry name" value="TnsA_N"/>
</dbReference>
<name>A0AAU8WK17_9VIBR</name>
<dbReference type="InterPro" id="IPR011335">
    <property type="entry name" value="Restrct_endonuc-II-like"/>
</dbReference>
<feature type="domain" description="TnsA endonuclease C-terminal" evidence="1">
    <location>
        <begin position="167"/>
        <end position="246"/>
    </location>
</feature>
<evidence type="ECO:0000313" key="3">
    <source>
        <dbReference type="EMBL" id="ASK56269.1"/>
    </source>
</evidence>
<keyword evidence="4" id="KW-1185">Reference proteome</keyword>
<reference evidence="3 4" key="2">
    <citation type="submission" date="2017-06" db="EMBL/GenBank/DDBJ databases">
        <title>Complete genome sequence of Vibrio sp. 2521-89, a close relative of Vibrio cholerae isolated from lake water in New Mexico, USA.</title>
        <authorList>
            <person name="Liang K."/>
            <person name="Orata F.D."/>
            <person name="Winkjer N.S."/>
            <person name="Tarr C.L."/>
            <person name="Boucher Y."/>
        </authorList>
    </citation>
    <scope>NUCLEOTIDE SEQUENCE [LARGE SCALE GENOMIC DNA]</scope>
    <source>
        <strain evidence="3 4">2521-89</strain>
    </source>
</reference>
<dbReference type="GO" id="GO:0004519">
    <property type="term" value="F:endonuclease activity"/>
    <property type="evidence" value="ECO:0007669"/>
    <property type="project" value="UniProtKB-KW"/>
</dbReference>
<sequence>MARAQQSLSETEIARRIKNGRGQGHGQYYKPWFHVQDVPSDGRSHRIYSHKTQRVHHLLSDLELAVFLVLEWSSDITDIREQFPLKRDETRALAAENQLRHPSVRGVDQVMSSDFLVDATAGPDRQFAIQVKLVNELAKPEIIEKLELERRYWQLKQIPWFMVTEKEIDLVIKQNIEWLYPTKNDAAVDPALLAQLPFLSKAFSKAQDSKVIDICKNLDTAYELELGHSLRDVRTLVANGFIKFNINKAFRSVKASELRFCQFEDMEALLHVANQ</sequence>
<keyword evidence="3" id="KW-0255">Endonuclease</keyword>
<dbReference type="InterPro" id="IPR011856">
    <property type="entry name" value="tRNA_endonuc-like_dom_sf"/>
</dbReference>
<protein>
    <submittedName>
        <fullName evidence="3">Heteromeric transposase endonuclease subunit TnsA</fullName>
    </submittedName>
</protein>
<dbReference type="KEGG" id="vti:CEQ48_16375"/>
<keyword evidence="3" id="KW-0378">Hydrolase</keyword>
<dbReference type="GO" id="GO:0003676">
    <property type="term" value="F:nucleic acid binding"/>
    <property type="evidence" value="ECO:0007669"/>
    <property type="project" value="InterPro"/>
</dbReference>
<keyword evidence="3" id="KW-0540">Nuclease</keyword>